<dbReference type="EMBL" id="CVRQ01000014">
    <property type="protein sequence ID" value="CRL35087.1"/>
    <property type="molecule type" value="Genomic_DNA"/>
</dbReference>
<protein>
    <submittedName>
        <fullName evidence="1">Uncharacterized protein</fullName>
    </submittedName>
</protein>
<dbReference type="EMBL" id="JAQLYE010000017">
    <property type="protein sequence ID" value="MDB8018429.1"/>
    <property type="molecule type" value="Genomic_DNA"/>
</dbReference>
<dbReference type="RefSeq" id="WP_015568779.1">
    <property type="nucleotide sequence ID" value="NZ_CP143947.1"/>
</dbReference>
<proteinExistence type="predicted"/>
<reference evidence="5 9" key="4">
    <citation type="submission" date="2018-08" db="EMBL/GenBank/DDBJ databases">
        <title>A genome reference for cultivated species of the human gut microbiota.</title>
        <authorList>
            <person name="Zou Y."/>
            <person name="Xue W."/>
            <person name="Luo G."/>
        </authorList>
    </citation>
    <scope>NUCLEOTIDE SEQUENCE [LARGE SCALE GENOMIC DNA]</scope>
    <source>
        <strain evidence="5 9">AF17-27</strain>
    </source>
</reference>
<organism evidence="1 7">
    <name type="scientific">Agathobacter rectalis</name>
    <dbReference type="NCBI Taxonomy" id="39491"/>
    <lineage>
        <taxon>Bacteria</taxon>
        <taxon>Bacillati</taxon>
        <taxon>Bacillota</taxon>
        <taxon>Clostridia</taxon>
        <taxon>Lachnospirales</taxon>
        <taxon>Lachnospiraceae</taxon>
        <taxon>Agathobacter</taxon>
    </lineage>
</organism>
<dbReference type="Proteomes" id="UP000324327">
    <property type="component" value="Unassembled WGS sequence"/>
</dbReference>
<reference evidence="4 8" key="1">
    <citation type="submission" date="2014-09" db="EMBL/GenBank/DDBJ databases">
        <title>Butyrate-producing bacteria isolated from human gut.</title>
        <authorList>
            <person name="Zhang Q."/>
            <person name="Zhao L."/>
        </authorList>
    </citation>
    <scope>NUCLEOTIDE SEQUENCE [LARGE SCALE GENOMIC DNA]</scope>
    <source>
        <strain evidence="4 8">R22</strain>
    </source>
</reference>
<evidence type="ECO:0000313" key="4">
    <source>
        <dbReference type="EMBL" id="PWE83883.1"/>
    </source>
</evidence>
<dbReference type="Proteomes" id="UP001197741">
    <property type="component" value="Unassembled WGS sequence"/>
</dbReference>
<dbReference type="Proteomes" id="UP000283765">
    <property type="component" value="Unassembled WGS sequence"/>
</dbReference>
<dbReference type="Proteomes" id="UP000245905">
    <property type="component" value="Unassembled WGS sequence"/>
</dbReference>
<sequence>MNIDNNLRQLLENETKIHLAEIRFLYQKLDRQLGLNGARVPITFGFDTDRLGAYTPGFGQDEEEFHFSLLFIGYCVTKPLSKDDRMDLYKHEYAHYMQYNMDIPDKYNWQPGIHGSAWKYCCSLIGAAPTPYYKAGEGLIKHDYDKVLKKKITDKSIPIRDTYSREQEYRKKKNSTVKFNINDDVNHPKFGKGTIEHIEQLEGSVRLHVRFGEDLKKIDQKWLLQAGMKKAGAPRHI</sequence>
<dbReference type="EMBL" id="QRXR01000002">
    <property type="protein sequence ID" value="RGU28514.1"/>
    <property type="molecule type" value="Genomic_DNA"/>
</dbReference>
<name>A0A0M6WGV0_9FIRM</name>
<evidence type="ECO:0000313" key="8">
    <source>
        <dbReference type="Proteomes" id="UP000245905"/>
    </source>
</evidence>
<evidence type="ECO:0000313" key="1">
    <source>
        <dbReference type="EMBL" id="CRL35087.1"/>
    </source>
</evidence>
<dbReference type="EMBL" id="JAJCJQ010000015">
    <property type="protein sequence ID" value="MCB6961299.1"/>
    <property type="molecule type" value="Genomic_DNA"/>
</dbReference>
<evidence type="ECO:0000313" key="5">
    <source>
        <dbReference type="EMBL" id="RGU28514.1"/>
    </source>
</evidence>
<evidence type="ECO:0000313" key="10">
    <source>
        <dbReference type="Proteomes" id="UP000324327"/>
    </source>
</evidence>
<reference evidence="6 10" key="6">
    <citation type="submission" date="2019-09" db="EMBL/GenBank/DDBJ databases">
        <title>Strain-level analysis of Eubacterium rectale using genomes from metagenomes.</title>
        <authorList>
            <person name="Karcher N."/>
            <person name="Segata N."/>
        </authorList>
    </citation>
    <scope>NUCLEOTIDE SEQUENCE [LARGE SCALE GENOMIC DNA]</scope>
    <source>
        <strain evidence="6 10">T3WBe13</strain>
    </source>
</reference>
<reference evidence="6 10" key="5">
    <citation type="submission" date="2019-08" db="EMBL/GenBank/DDBJ databases">
        <authorList>
            <person name="Duncan S."/>
            <person name="Walker A."/>
        </authorList>
    </citation>
    <scope>NUCLEOTIDE SEQUENCE [LARGE SCALE GENOMIC DNA]</scope>
    <source>
        <strain evidence="6 10">T3WBe13</strain>
    </source>
</reference>
<dbReference type="EMBL" id="VSTF01000004">
    <property type="protein sequence ID" value="TYL60567.1"/>
    <property type="molecule type" value="Genomic_DNA"/>
</dbReference>
<dbReference type="Proteomes" id="UP001212823">
    <property type="component" value="Unassembled WGS sequence"/>
</dbReference>
<reference evidence="3" key="8">
    <citation type="submission" date="2023-01" db="EMBL/GenBank/DDBJ databases">
        <title>Human gut microbiome strain richness.</title>
        <authorList>
            <person name="Chen-Liaw A."/>
        </authorList>
    </citation>
    <scope>NUCLEOTIDE SEQUENCE</scope>
    <source>
        <strain evidence="3">1001283st1_D2_1001283B150209_150212</strain>
    </source>
</reference>
<evidence type="ECO:0000313" key="9">
    <source>
        <dbReference type="Proteomes" id="UP000283765"/>
    </source>
</evidence>
<evidence type="ECO:0000313" key="7">
    <source>
        <dbReference type="Proteomes" id="UP000049472"/>
    </source>
</evidence>
<evidence type="ECO:0000313" key="3">
    <source>
        <dbReference type="EMBL" id="MDB8018429.1"/>
    </source>
</evidence>
<accession>A0A0M6WGV0</accession>
<reference evidence="1" key="3">
    <citation type="submission" date="2015-05" db="EMBL/GenBank/DDBJ databases">
        <authorList>
            <person name="Wang D.B."/>
            <person name="Wang M."/>
        </authorList>
    </citation>
    <scope>NUCLEOTIDE SEQUENCE [LARGE SCALE GENOMIC DNA]</scope>
    <source>
        <strain evidence="1">T1-815</strain>
    </source>
</reference>
<keyword evidence="7" id="KW-1185">Reference proteome</keyword>
<gene>
    <name evidence="5" type="ORF">DWW89_02125</name>
    <name evidence="6" type="ORF">FYL31_05420</name>
    <name evidence="4" type="ORF">LD38_07455</name>
    <name evidence="2" type="ORF">LIZ82_10435</name>
    <name evidence="3" type="ORF">PNE45_10330</name>
    <name evidence="1" type="ORF">T1815_10021</name>
</gene>
<evidence type="ECO:0000313" key="6">
    <source>
        <dbReference type="EMBL" id="TYL60567.1"/>
    </source>
</evidence>
<dbReference type="AlphaFoldDB" id="A0A0M6WGV0"/>
<dbReference type="Proteomes" id="UP000049472">
    <property type="component" value="Unassembled WGS sequence"/>
</dbReference>
<dbReference type="EMBL" id="JRFS01000014">
    <property type="protein sequence ID" value="PWE83883.1"/>
    <property type="molecule type" value="Genomic_DNA"/>
</dbReference>
<evidence type="ECO:0000313" key="2">
    <source>
        <dbReference type="EMBL" id="MCB6961299.1"/>
    </source>
</evidence>
<reference evidence="2" key="7">
    <citation type="submission" date="2021-10" db="EMBL/GenBank/DDBJ databases">
        <title>Collection of gut derived symbiotic bacterial strains cultured from healthy donors.</title>
        <authorList>
            <person name="Lin H."/>
            <person name="Littmann E."/>
            <person name="Kohout C."/>
            <person name="Pamer E.G."/>
        </authorList>
    </citation>
    <scope>NUCLEOTIDE SEQUENCE</scope>
    <source>
        <strain evidence="2">DFI.7.28A</strain>
    </source>
</reference>
<reference evidence="7" key="2">
    <citation type="submission" date="2015-05" db="EMBL/GenBank/DDBJ databases">
        <authorList>
            <consortium name="Pathogen Informatics"/>
        </authorList>
    </citation>
    <scope>NUCLEOTIDE SEQUENCE [LARGE SCALE GENOMIC DNA]</scope>
    <source>
        <strain evidence="7">T1-815</strain>
    </source>
</reference>